<sequence>MYEGPKYNKNFLYPYTLDQPSSGSNPPTNNTLRASSPTVNDPAPQCNQKFPRPSMNRQRSGAYSSSSTSSTYASASAFIGNSAAECVLQATTYPSPIQQTRHRASRPSLRRSQNSCSSDTCSQIFLLPSLKPFDALRTQQWLSQLRCDIPMRSSIRDVDSDSGGSNLSISGSGFPAPTSVSSSSRIRRRRGADGLYELEYDRPKIRAREARKKEIAERQTADRQTFDREKGKRKTPEYWNEWQAKEENGGWV</sequence>
<reference evidence="2 3" key="1">
    <citation type="journal article" date="2011" name="PLoS Genet.">
        <title>Genomic analysis of the necrotrophic fungal pathogens Sclerotinia sclerotiorum and Botrytis cinerea.</title>
        <authorList>
            <person name="Amselem J."/>
            <person name="Cuomo C.A."/>
            <person name="van Kan J.A."/>
            <person name="Viaud M."/>
            <person name="Benito E.P."/>
            <person name="Couloux A."/>
            <person name="Coutinho P.M."/>
            <person name="de Vries R.P."/>
            <person name="Dyer P.S."/>
            <person name="Fillinger S."/>
            <person name="Fournier E."/>
            <person name="Gout L."/>
            <person name="Hahn M."/>
            <person name="Kohn L."/>
            <person name="Lapalu N."/>
            <person name="Plummer K.M."/>
            <person name="Pradier J.M."/>
            <person name="Quevillon E."/>
            <person name="Sharon A."/>
            <person name="Simon A."/>
            <person name="ten Have A."/>
            <person name="Tudzynski B."/>
            <person name="Tudzynski P."/>
            <person name="Wincker P."/>
            <person name="Andrew M."/>
            <person name="Anthouard V."/>
            <person name="Beever R.E."/>
            <person name="Beffa R."/>
            <person name="Benoit I."/>
            <person name="Bouzid O."/>
            <person name="Brault B."/>
            <person name="Chen Z."/>
            <person name="Choquer M."/>
            <person name="Collemare J."/>
            <person name="Cotton P."/>
            <person name="Danchin E.G."/>
            <person name="Da Silva C."/>
            <person name="Gautier A."/>
            <person name="Giraud C."/>
            <person name="Giraud T."/>
            <person name="Gonzalez C."/>
            <person name="Grossetete S."/>
            <person name="Guldener U."/>
            <person name="Henrissat B."/>
            <person name="Howlett B.J."/>
            <person name="Kodira C."/>
            <person name="Kretschmer M."/>
            <person name="Lappartient A."/>
            <person name="Leroch M."/>
            <person name="Levis C."/>
            <person name="Mauceli E."/>
            <person name="Neuveglise C."/>
            <person name="Oeser B."/>
            <person name="Pearson M."/>
            <person name="Poulain J."/>
            <person name="Poussereau N."/>
            <person name="Quesneville H."/>
            <person name="Rascle C."/>
            <person name="Schumacher J."/>
            <person name="Segurens B."/>
            <person name="Sexton A."/>
            <person name="Silva E."/>
            <person name="Sirven C."/>
            <person name="Soanes D.M."/>
            <person name="Talbot N.J."/>
            <person name="Templeton M."/>
            <person name="Yandava C."/>
            <person name="Yarden O."/>
            <person name="Zeng Q."/>
            <person name="Rollins J.A."/>
            <person name="Lebrun M.H."/>
            <person name="Dickman M."/>
        </authorList>
    </citation>
    <scope>NUCLEOTIDE SEQUENCE [LARGE SCALE GENOMIC DNA]</scope>
    <source>
        <strain evidence="2 3">B05.10</strain>
    </source>
</reference>
<proteinExistence type="predicted"/>
<reference evidence="2 3" key="3">
    <citation type="journal article" date="2017" name="Mol. Plant Pathol.">
        <title>A gapless genome sequence of the fungus Botrytis cinerea.</title>
        <authorList>
            <person name="Van Kan J.A."/>
            <person name="Stassen J.H."/>
            <person name="Mosbach A."/>
            <person name="Van Der Lee T.A."/>
            <person name="Faino L."/>
            <person name="Farmer A.D."/>
            <person name="Papasotiriou D.G."/>
            <person name="Zhou S."/>
            <person name="Seidl M.F."/>
            <person name="Cottam E."/>
            <person name="Edel D."/>
            <person name="Hahn M."/>
            <person name="Schwartz D.C."/>
            <person name="Dietrich R.A."/>
            <person name="Widdison S."/>
            <person name="Scalliet G."/>
        </authorList>
    </citation>
    <scope>NUCLEOTIDE SEQUENCE [LARGE SCALE GENOMIC DNA]</scope>
    <source>
        <strain evidence="2 3">B05.10</strain>
    </source>
</reference>
<feature type="region of interest" description="Disordered" evidence="1">
    <location>
        <begin position="12"/>
        <end position="67"/>
    </location>
</feature>
<reference evidence="2 3" key="2">
    <citation type="journal article" date="2012" name="Eukaryot. Cell">
        <title>Genome update of Botrytis cinerea strains B05.10 and T4.</title>
        <authorList>
            <person name="Staats M."/>
            <person name="van Kan J.A."/>
        </authorList>
    </citation>
    <scope>NUCLEOTIDE SEQUENCE [LARGE SCALE GENOMIC DNA]</scope>
    <source>
        <strain evidence="2 3">B05.10</strain>
    </source>
</reference>
<dbReference type="OrthoDB" id="3558681at2759"/>
<feature type="region of interest" description="Disordered" evidence="1">
    <location>
        <begin position="207"/>
        <end position="252"/>
    </location>
</feature>
<gene>
    <name evidence="2" type="ORF">BCIN_12g04010</name>
</gene>
<dbReference type="GeneID" id="5432721"/>
<keyword evidence="3" id="KW-1185">Reference proteome</keyword>
<dbReference type="EMBL" id="CP009816">
    <property type="protein sequence ID" value="ATZ55846.1"/>
    <property type="molecule type" value="Genomic_DNA"/>
</dbReference>
<dbReference type="KEGG" id="bfu:BCIN_12g04010"/>
<feature type="compositionally biased region" description="Basic and acidic residues" evidence="1">
    <location>
        <begin position="243"/>
        <end position="252"/>
    </location>
</feature>
<evidence type="ECO:0000313" key="3">
    <source>
        <dbReference type="Proteomes" id="UP000001798"/>
    </source>
</evidence>
<protein>
    <submittedName>
        <fullName evidence="2">Uncharacterized protein</fullName>
    </submittedName>
</protein>
<name>A0A384JZ10_BOTFB</name>
<evidence type="ECO:0000256" key="1">
    <source>
        <dbReference type="SAM" id="MobiDB-lite"/>
    </source>
</evidence>
<feature type="region of interest" description="Disordered" evidence="1">
    <location>
        <begin position="156"/>
        <end position="187"/>
    </location>
</feature>
<dbReference type="Proteomes" id="UP000001798">
    <property type="component" value="Chromosome 12"/>
</dbReference>
<dbReference type="VEuPathDB" id="FungiDB:Bcin12g04010"/>
<feature type="compositionally biased region" description="Basic and acidic residues" evidence="1">
    <location>
        <begin position="207"/>
        <end position="236"/>
    </location>
</feature>
<organism evidence="2 3">
    <name type="scientific">Botryotinia fuckeliana (strain B05.10)</name>
    <name type="common">Noble rot fungus</name>
    <name type="synonym">Botrytis cinerea</name>
    <dbReference type="NCBI Taxonomy" id="332648"/>
    <lineage>
        <taxon>Eukaryota</taxon>
        <taxon>Fungi</taxon>
        <taxon>Dikarya</taxon>
        <taxon>Ascomycota</taxon>
        <taxon>Pezizomycotina</taxon>
        <taxon>Leotiomycetes</taxon>
        <taxon>Helotiales</taxon>
        <taxon>Sclerotiniaceae</taxon>
        <taxon>Botrytis</taxon>
    </lineage>
</organism>
<accession>A0A384JZ10</accession>
<feature type="compositionally biased region" description="Polar residues" evidence="1">
    <location>
        <begin position="18"/>
        <end position="39"/>
    </location>
</feature>
<feature type="compositionally biased region" description="Low complexity" evidence="1">
    <location>
        <begin position="161"/>
        <end position="184"/>
    </location>
</feature>
<evidence type="ECO:0000313" key="2">
    <source>
        <dbReference type="EMBL" id="ATZ55846.1"/>
    </source>
</evidence>
<dbReference type="AlphaFoldDB" id="A0A384JZ10"/>
<dbReference type="RefSeq" id="XP_001552201.1">
    <property type="nucleotide sequence ID" value="XM_001552151.2"/>
</dbReference>